<reference evidence="6" key="1">
    <citation type="journal article" date="2020" name="Nature">
        <title>Giant virus diversity and host interactions through global metagenomics.</title>
        <authorList>
            <person name="Schulz F."/>
            <person name="Roux S."/>
            <person name="Paez-Espino D."/>
            <person name="Jungbluth S."/>
            <person name="Walsh D.A."/>
            <person name="Denef V.J."/>
            <person name="McMahon K.D."/>
            <person name="Konstantinidis K.T."/>
            <person name="Eloe-Fadrosh E.A."/>
            <person name="Kyrpides N.C."/>
            <person name="Woyke T."/>
        </authorList>
    </citation>
    <scope>NUCLEOTIDE SEQUENCE</scope>
    <source>
        <strain evidence="6">GVMAG-M-3300019093-7</strain>
    </source>
</reference>
<feature type="region of interest" description="Disordered" evidence="4">
    <location>
        <begin position="80"/>
        <end position="104"/>
    </location>
</feature>
<feature type="region of interest" description="Disordered" evidence="4">
    <location>
        <begin position="259"/>
        <end position="327"/>
    </location>
</feature>
<evidence type="ECO:0000256" key="3">
    <source>
        <dbReference type="ARBA" id="ARBA00022833"/>
    </source>
</evidence>
<proteinExistence type="predicted"/>
<dbReference type="Gene3D" id="3.30.40.10">
    <property type="entry name" value="Zinc/RING finger domain, C3HC4 (zinc finger)"/>
    <property type="match status" value="1"/>
</dbReference>
<dbReference type="Pfam" id="PF13639">
    <property type="entry name" value="zf-RING_2"/>
    <property type="match status" value="1"/>
</dbReference>
<evidence type="ECO:0000256" key="1">
    <source>
        <dbReference type="ARBA" id="ARBA00022723"/>
    </source>
</evidence>
<dbReference type="PANTHER" id="PTHR14155:SF627">
    <property type="entry name" value="OS06G0192800 PROTEIN"/>
    <property type="match status" value="1"/>
</dbReference>
<organism evidence="6">
    <name type="scientific">viral metagenome</name>
    <dbReference type="NCBI Taxonomy" id="1070528"/>
    <lineage>
        <taxon>unclassified sequences</taxon>
        <taxon>metagenomes</taxon>
        <taxon>organismal metagenomes</taxon>
    </lineage>
</organism>
<dbReference type="SUPFAM" id="SSF57850">
    <property type="entry name" value="RING/U-box"/>
    <property type="match status" value="1"/>
</dbReference>
<evidence type="ECO:0000259" key="5">
    <source>
        <dbReference type="PROSITE" id="PS50089"/>
    </source>
</evidence>
<protein>
    <recommendedName>
        <fullName evidence="5">RING-type domain-containing protein</fullName>
    </recommendedName>
</protein>
<evidence type="ECO:0000256" key="4">
    <source>
        <dbReference type="SAM" id="MobiDB-lite"/>
    </source>
</evidence>
<dbReference type="PANTHER" id="PTHR14155">
    <property type="entry name" value="RING FINGER DOMAIN-CONTAINING"/>
    <property type="match status" value="1"/>
</dbReference>
<evidence type="ECO:0000313" key="6">
    <source>
        <dbReference type="EMBL" id="QHS96134.1"/>
    </source>
</evidence>
<keyword evidence="3" id="KW-0862">Zinc</keyword>
<dbReference type="InterPro" id="IPR001841">
    <property type="entry name" value="Znf_RING"/>
</dbReference>
<feature type="domain" description="RING-type" evidence="5">
    <location>
        <begin position="200"/>
        <end position="242"/>
    </location>
</feature>
<dbReference type="InterPro" id="IPR013083">
    <property type="entry name" value="Znf_RING/FYVE/PHD"/>
</dbReference>
<accession>A0A6C0BX68</accession>
<feature type="compositionally biased region" description="Polar residues" evidence="4">
    <location>
        <begin position="299"/>
        <end position="321"/>
    </location>
</feature>
<dbReference type="InterPro" id="IPR053238">
    <property type="entry name" value="RING-H2_zinc_finger"/>
</dbReference>
<dbReference type="GO" id="GO:0008270">
    <property type="term" value="F:zinc ion binding"/>
    <property type="evidence" value="ECO:0007669"/>
    <property type="project" value="UniProtKB-KW"/>
</dbReference>
<keyword evidence="2" id="KW-0863">Zinc-finger</keyword>
<name>A0A6C0BX68_9ZZZZ</name>
<sequence length="388" mass="45090">MSERDFYNRRFNRLHLLNNNDRFILNIYLEMYNQTIHDINMMYEDIDLMYQNISELRNIINSITGISDMTEDINRERVRVRSRSGIGSDDGENRRRQRRRTDNGYSFYDNNHDIFHSENRDTGYHRRTTTTIPNLFQRLYGEQTNDRTSAALARGTGLGLGDFLLNFYDTVPVYPSLDQINNGTRRVLYSNIENQLNSSCPITLENFNNDDNVTQILGCGHIFNHDSLNSWFRNHVRCPVCRYDIRNYIPRSQPLIQEINTIRRSSPDRDNEAESGNHDENDNNDEERDETDNHGDETPINNSIDETQSSGGTTLHTSPNNEEPEAEGELINNLTNITENLIQSLLNNNRQSGGSGTLFNEIVYNLPYIDPSSNDIVFEGYIQNNYRM</sequence>
<keyword evidence="1" id="KW-0479">Metal-binding</keyword>
<feature type="compositionally biased region" description="Basic and acidic residues" evidence="4">
    <location>
        <begin position="265"/>
        <end position="281"/>
    </location>
</feature>
<dbReference type="EMBL" id="MN739264">
    <property type="protein sequence ID" value="QHS96134.1"/>
    <property type="molecule type" value="Genomic_DNA"/>
</dbReference>
<dbReference type="PROSITE" id="PS50089">
    <property type="entry name" value="ZF_RING_2"/>
    <property type="match status" value="1"/>
</dbReference>
<dbReference type="AlphaFoldDB" id="A0A6C0BX68"/>
<evidence type="ECO:0000256" key="2">
    <source>
        <dbReference type="ARBA" id="ARBA00022771"/>
    </source>
</evidence>